<keyword evidence="3" id="KW-1185">Reference proteome</keyword>
<organism evidence="3">
    <name type="scientific">Serpula lacrymans var. lacrymans (strain S7.3)</name>
    <name type="common">Dry rot fungus</name>
    <dbReference type="NCBI Taxonomy" id="936435"/>
    <lineage>
        <taxon>Eukaryota</taxon>
        <taxon>Fungi</taxon>
        <taxon>Dikarya</taxon>
        <taxon>Basidiomycota</taxon>
        <taxon>Agaricomycotina</taxon>
        <taxon>Agaricomycetes</taxon>
        <taxon>Agaricomycetidae</taxon>
        <taxon>Boletales</taxon>
        <taxon>Coniophorineae</taxon>
        <taxon>Serpulaceae</taxon>
        <taxon>Serpula</taxon>
    </lineage>
</organism>
<dbReference type="STRING" id="936435.F8QCC3"/>
<dbReference type="SUPFAM" id="SSF56112">
    <property type="entry name" value="Protein kinase-like (PK-like)"/>
    <property type="match status" value="1"/>
</dbReference>
<dbReference type="HOGENOM" id="CLU_013871_5_1_1"/>
<sequence>MAHIATSELCYVVYMPDNPSAQCYPFDLPEGAKVADLEDKIRAHASYKHASEGENIILLKCGELSMEPENTLLNRATEWLREHSSGSKMTPAHRLKRYFPRGPAPEDHEKIDIVVVTDSILEASDKLPGLDIAPSNLIQMSVRKAADVRDIRSPSEISKDIKLLKDNSGSVRGDLYIHRPARNYGPHTSLFHHAFARLKQRLDRLDDPTIWQPDLEPSSELLGLCHSFISGSAELYENEPQRRVLLKPFFESVLLDHGSYETKLDDRGGIADATWGDPLIVIREDKNEPGVGGDSSLQGWIYFRKAVAQESYKPYVQRSNCPVVIIGVTGSRVEISTAVFIGGVYMDKLISQDLYIDAFQAKLVLHVGRMCQALRLCYNDLKEYYRALDLKAAPTTGYLYPSPLPAGDYDTVPALKYMCKLSHGGQCIQVMQEERREEADAERPYAIYRAKMIDSDGEADVVVKFTARYNKAAHKLLETEQLAPRLRYFARLISDHCMVVTDYVESLPLSDCPKQKNYLDILDRVERAVQLLHRGDLVFGDLRPQNIVLHPKEGAMLIDFDFAGTHGVDRYPASFDTSRHHRDVRRHGIMDKEHDIFMISELRKILERANKSV</sequence>
<dbReference type="InParanoid" id="F8QCC3"/>
<protein>
    <recommendedName>
        <fullName evidence="1">Protein kinase domain-containing protein</fullName>
    </recommendedName>
</protein>
<dbReference type="Proteomes" id="UP000008063">
    <property type="component" value="Unassembled WGS sequence"/>
</dbReference>
<name>F8QCC3_SERL3</name>
<dbReference type="Gene3D" id="1.10.510.10">
    <property type="entry name" value="Transferase(Phosphotransferase) domain 1"/>
    <property type="match status" value="1"/>
</dbReference>
<dbReference type="PROSITE" id="PS50011">
    <property type="entry name" value="PROTEIN_KINASE_DOM"/>
    <property type="match status" value="1"/>
</dbReference>
<dbReference type="AlphaFoldDB" id="F8QCC3"/>
<dbReference type="GO" id="GO:0005524">
    <property type="term" value="F:ATP binding"/>
    <property type="evidence" value="ECO:0007669"/>
    <property type="project" value="InterPro"/>
</dbReference>
<evidence type="ECO:0000313" key="3">
    <source>
        <dbReference type="Proteomes" id="UP000008063"/>
    </source>
</evidence>
<evidence type="ECO:0000259" key="1">
    <source>
        <dbReference type="PROSITE" id="PS50011"/>
    </source>
</evidence>
<dbReference type="InterPro" id="IPR011009">
    <property type="entry name" value="Kinase-like_dom_sf"/>
</dbReference>
<evidence type="ECO:0000313" key="2">
    <source>
        <dbReference type="EMBL" id="EGN94242.1"/>
    </source>
</evidence>
<accession>F8QCC3</accession>
<dbReference type="InterPro" id="IPR000719">
    <property type="entry name" value="Prot_kinase_dom"/>
</dbReference>
<reference evidence="3" key="1">
    <citation type="journal article" date="2011" name="Science">
        <title>The plant cell wall-decomposing machinery underlies the functional diversity of forest fungi.</title>
        <authorList>
            <person name="Eastwood D.C."/>
            <person name="Floudas D."/>
            <person name="Binder M."/>
            <person name="Majcherczyk A."/>
            <person name="Schneider P."/>
            <person name="Aerts A."/>
            <person name="Asiegbu F.O."/>
            <person name="Baker S.E."/>
            <person name="Barry K."/>
            <person name="Bendiksby M."/>
            <person name="Blumentritt M."/>
            <person name="Coutinho P.M."/>
            <person name="Cullen D."/>
            <person name="de Vries R.P."/>
            <person name="Gathman A."/>
            <person name="Goodell B."/>
            <person name="Henrissat B."/>
            <person name="Ihrmark K."/>
            <person name="Kauserud H."/>
            <person name="Kohler A."/>
            <person name="LaButti K."/>
            <person name="Lapidus A."/>
            <person name="Lavin J.L."/>
            <person name="Lee Y.-H."/>
            <person name="Lindquist E."/>
            <person name="Lilly W."/>
            <person name="Lucas S."/>
            <person name="Morin E."/>
            <person name="Murat C."/>
            <person name="Oguiza J.A."/>
            <person name="Park J."/>
            <person name="Pisabarro A.G."/>
            <person name="Riley R."/>
            <person name="Rosling A."/>
            <person name="Salamov A."/>
            <person name="Schmidt O."/>
            <person name="Schmutz J."/>
            <person name="Skrede I."/>
            <person name="Stenlid J."/>
            <person name="Wiebenga A."/>
            <person name="Xie X."/>
            <person name="Kuees U."/>
            <person name="Hibbett D.S."/>
            <person name="Hoffmeister D."/>
            <person name="Hoegberg N."/>
            <person name="Martin F."/>
            <person name="Grigoriev I.V."/>
            <person name="Watkinson S.C."/>
        </authorList>
    </citation>
    <scope>NUCLEOTIDE SEQUENCE [LARGE SCALE GENOMIC DNA]</scope>
    <source>
        <strain evidence="3">strain S7.3</strain>
    </source>
</reference>
<dbReference type="OMA" id="NIDERWA"/>
<dbReference type="EMBL" id="GL945489">
    <property type="protein sequence ID" value="EGN94242.1"/>
    <property type="molecule type" value="Genomic_DNA"/>
</dbReference>
<gene>
    <name evidence="2" type="ORF">SERLA73DRAFT_188879</name>
</gene>
<dbReference type="GO" id="GO:0004672">
    <property type="term" value="F:protein kinase activity"/>
    <property type="evidence" value="ECO:0007669"/>
    <property type="project" value="InterPro"/>
</dbReference>
<proteinExistence type="predicted"/>
<feature type="domain" description="Protein kinase" evidence="1">
    <location>
        <begin position="398"/>
        <end position="613"/>
    </location>
</feature>